<dbReference type="PROSITE" id="PS50097">
    <property type="entry name" value="BTB"/>
    <property type="match status" value="1"/>
</dbReference>
<reference evidence="5" key="2">
    <citation type="submission" date="2018-05" db="EMBL/GenBank/DDBJ databases">
        <title>OpunRS2 (Oryza punctata Reference Sequence Version 2).</title>
        <authorList>
            <person name="Zhang J."/>
            <person name="Kudrna D."/>
            <person name="Lee S."/>
            <person name="Talag J."/>
            <person name="Welchert J."/>
            <person name="Wing R.A."/>
        </authorList>
    </citation>
    <scope>NUCLEOTIDE SEQUENCE [LARGE SCALE GENOMIC DNA]</scope>
</reference>
<evidence type="ECO:0000313" key="5">
    <source>
        <dbReference type="EnsemblPlants" id="OPUNC01G17600.1"/>
    </source>
</evidence>
<dbReference type="EnsemblPlants" id="OPUNC01G17600.1">
    <property type="protein sequence ID" value="OPUNC01G17600.1"/>
    <property type="gene ID" value="OPUNC01G17600"/>
</dbReference>
<protein>
    <recommendedName>
        <fullName evidence="7">BTB domain-containing protein</fullName>
    </recommendedName>
</protein>
<dbReference type="InterPro" id="IPR045005">
    <property type="entry name" value="BPM1-6"/>
</dbReference>
<dbReference type="Gene3D" id="3.30.710.10">
    <property type="entry name" value="Potassium Channel Kv1.1, Chain A"/>
    <property type="match status" value="1"/>
</dbReference>
<dbReference type="Gene3D" id="2.60.210.10">
    <property type="entry name" value="Apoptosis, Tumor Necrosis Factor Receptor Associated Protein 2, Chain A"/>
    <property type="match status" value="1"/>
</dbReference>
<keyword evidence="6" id="KW-1185">Reference proteome</keyword>
<evidence type="ECO:0000256" key="1">
    <source>
        <dbReference type="ARBA" id="ARBA00004906"/>
    </source>
</evidence>
<dbReference type="Gramene" id="OPUNC01G17600.1">
    <property type="protein sequence ID" value="OPUNC01G17600.1"/>
    <property type="gene ID" value="OPUNC01G17600"/>
</dbReference>
<dbReference type="Proteomes" id="UP000026962">
    <property type="component" value="Chromosome 1"/>
</dbReference>
<dbReference type="GO" id="GO:0016567">
    <property type="term" value="P:protein ubiquitination"/>
    <property type="evidence" value="ECO:0007669"/>
    <property type="project" value="InterPro"/>
</dbReference>
<dbReference type="InterPro" id="IPR011333">
    <property type="entry name" value="SKP1/BTB/POZ_sf"/>
</dbReference>
<organism evidence="5">
    <name type="scientific">Oryza punctata</name>
    <name type="common">Red rice</name>
    <dbReference type="NCBI Taxonomy" id="4537"/>
    <lineage>
        <taxon>Eukaryota</taxon>
        <taxon>Viridiplantae</taxon>
        <taxon>Streptophyta</taxon>
        <taxon>Embryophyta</taxon>
        <taxon>Tracheophyta</taxon>
        <taxon>Spermatophyta</taxon>
        <taxon>Magnoliopsida</taxon>
        <taxon>Liliopsida</taxon>
        <taxon>Poales</taxon>
        <taxon>Poaceae</taxon>
        <taxon>BOP clade</taxon>
        <taxon>Oryzoideae</taxon>
        <taxon>Oryzeae</taxon>
        <taxon>Oryzinae</taxon>
        <taxon>Oryza</taxon>
    </lineage>
</organism>
<evidence type="ECO:0000256" key="2">
    <source>
        <dbReference type="ARBA" id="ARBA00010846"/>
    </source>
</evidence>
<dbReference type="InterPro" id="IPR008974">
    <property type="entry name" value="TRAF-like"/>
</dbReference>
<comment type="similarity">
    <text evidence="2">Belongs to the Tdpoz family.</text>
</comment>
<dbReference type="Pfam" id="PF24570">
    <property type="entry name" value="BACK_BPM_SPOP"/>
    <property type="match status" value="1"/>
</dbReference>
<evidence type="ECO:0008006" key="7">
    <source>
        <dbReference type="Google" id="ProtNLM"/>
    </source>
</evidence>
<dbReference type="AlphaFoldDB" id="A0A0E0JJA7"/>
<name>A0A0E0JJA7_ORYPU</name>
<dbReference type="PANTHER" id="PTHR26379">
    <property type="entry name" value="BTB/POZ AND MATH DOMAIN-CONTAINING PROTEIN 1"/>
    <property type="match status" value="1"/>
</dbReference>
<dbReference type="SUPFAM" id="SSF54695">
    <property type="entry name" value="POZ domain"/>
    <property type="match status" value="1"/>
</dbReference>
<feature type="domain" description="BTB" evidence="3">
    <location>
        <begin position="222"/>
        <end position="290"/>
    </location>
</feature>
<sequence length="374" mass="41408">MTFSSSPAKRRSVGGSLRLLRVLYPLSSPKSALNPTRVAAGGFRPCRPPPARQSVAVGLRLLKNDGYSLTKGTPNGSSLSSSQFIGGDHRWRIKYYPNGFSASSADYISLFLLLDVKVKVQAKWSFQISYTGQVDRPPSLATMKVDTFAEGSWSWGHAKLIKREDFEKSNDLRDNSFTIRCDIVIIREIRAEITTTTPTSVTVPPSDLNQQLGDLLESEKGADVVFEVGSHTFAAHRCVLTAWSPVFKAELDGLMKEGDTCRVVHIKDMEVRVFKVLLRFMYTDSLPQMKEEDVMCQHLLIAAGLCNLERPKLICEEKLCRYISVGTVPNILVLADQHHCDGLKKACFSFLCSPANLSAVVAGDGFKHLCRSCL</sequence>
<dbReference type="STRING" id="4537.A0A0E0JJA7"/>
<dbReference type="InterPro" id="IPR000210">
    <property type="entry name" value="BTB/POZ_dom"/>
</dbReference>
<dbReference type="InterPro" id="IPR056423">
    <property type="entry name" value="BACK_BPM_SPOP"/>
</dbReference>
<dbReference type="eggNOG" id="KOG1987">
    <property type="taxonomic scope" value="Eukaryota"/>
</dbReference>
<accession>A0A0E0JJA7</accession>
<dbReference type="PANTHER" id="PTHR26379:SF429">
    <property type="entry name" value="OS10G0428900 PROTEIN"/>
    <property type="match status" value="1"/>
</dbReference>
<evidence type="ECO:0000259" key="3">
    <source>
        <dbReference type="PROSITE" id="PS50097"/>
    </source>
</evidence>
<proteinExistence type="inferred from homology"/>
<dbReference type="Pfam" id="PF00651">
    <property type="entry name" value="BTB"/>
    <property type="match status" value="1"/>
</dbReference>
<dbReference type="Gene3D" id="1.25.40.420">
    <property type="match status" value="1"/>
</dbReference>
<reference evidence="5" key="1">
    <citation type="submission" date="2015-04" db="UniProtKB">
        <authorList>
            <consortium name="EnsemblPlants"/>
        </authorList>
    </citation>
    <scope>IDENTIFICATION</scope>
</reference>
<evidence type="ECO:0000313" key="6">
    <source>
        <dbReference type="Proteomes" id="UP000026962"/>
    </source>
</evidence>
<dbReference type="Pfam" id="PF22486">
    <property type="entry name" value="MATH_2"/>
    <property type="match status" value="1"/>
</dbReference>
<evidence type="ECO:0000259" key="4">
    <source>
        <dbReference type="PROSITE" id="PS50144"/>
    </source>
</evidence>
<comment type="pathway">
    <text evidence="1">Protein modification; protein ubiquitination.</text>
</comment>
<dbReference type="InterPro" id="IPR002083">
    <property type="entry name" value="MATH/TRAF_dom"/>
</dbReference>
<dbReference type="CDD" id="cd00121">
    <property type="entry name" value="MATH"/>
    <property type="match status" value="1"/>
</dbReference>
<dbReference type="SMART" id="SM00225">
    <property type="entry name" value="BTB"/>
    <property type="match status" value="1"/>
</dbReference>
<dbReference type="HOGENOM" id="CLU_004253_2_0_1"/>
<feature type="domain" description="MATH" evidence="4">
    <location>
        <begin position="57"/>
        <end position="183"/>
    </location>
</feature>
<dbReference type="SUPFAM" id="SSF49599">
    <property type="entry name" value="TRAF domain-like"/>
    <property type="match status" value="1"/>
</dbReference>
<dbReference type="OMA" id="FINSHAK"/>
<dbReference type="PROSITE" id="PS50144">
    <property type="entry name" value="MATH"/>
    <property type="match status" value="1"/>
</dbReference>